<feature type="transmembrane region" description="Helical" evidence="1">
    <location>
        <begin position="20"/>
        <end position="49"/>
    </location>
</feature>
<reference evidence="2" key="1">
    <citation type="submission" date="2020-03" db="EMBL/GenBank/DDBJ databases">
        <title>E.coli ST167 NDM-5.</title>
        <authorList>
            <person name="Garcia-Fernandez A."/>
            <person name="Villa L."/>
            <person name="Carattoli A."/>
        </authorList>
    </citation>
    <scope>NUCLEOTIDE SEQUENCE</scope>
    <source>
        <strain evidence="2">100</strain>
        <plasmid evidence="2">p100_NDM5_IncN</plasmid>
    </source>
</reference>
<proteinExistence type="predicted"/>
<accession>A0A6H1Q196</accession>
<keyword evidence="1" id="KW-0812">Transmembrane</keyword>
<keyword evidence="2" id="KW-0614">Plasmid</keyword>
<evidence type="ECO:0000256" key="1">
    <source>
        <dbReference type="SAM" id="Phobius"/>
    </source>
</evidence>
<sequence>MICVSPSFPVTAIRLSVEQGLILLMLVLFSVLFSIADPQISVCVTSAALRWISDLKKSDAFRISLSWKSGNVASVSSCAVPARITVSSRIIVRLTPSACFLLKECRKIIAYWPPLS</sequence>
<geneLocation type="plasmid" evidence="2">
    <name>p100_NDM5_IncN</name>
</geneLocation>
<dbReference type="AlphaFoldDB" id="A0A6H1Q196"/>
<organism evidence="2">
    <name type="scientific">Escherichia coli</name>
    <dbReference type="NCBI Taxonomy" id="562"/>
    <lineage>
        <taxon>Bacteria</taxon>
        <taxon>Pseudomonadati</taxon>
        <taxon>Pseudomonadota</taxon>
        <taxon>Gammaproteobacteria</taxon>
        <taxon>Enterobacterales</taxon>
        <taxon>Enterobacteriaceae</taxon>
        <taxon>Escherichia</taxon>
    </lineage>
</organism>
<dbReference type="EMBL" id="MT199177">
    <property type="protein sequence ID" value="QIZ20055.1"/>
    <property type="molecule type" value="Genomic_DNA"/>
</dbReference>
<keyword evidence="1" id="KW-0472">Membrane</keyword>
<evidence type="ECO:0000313" key="2">
    <source>
        <dbReference type="EMBL" id="QIZ20055.1"/>
    </source>
</evidence>
<name>A0A6H1Q196_ECOLX</name>
<keyword evidence="1" id="KW-1133">Transmembrane helix</keyword>
<protein>
    <submittedName>
        <fullName evidence="2">Uncharacterized protein</fullName>
    </submittedName>
</protein>